<dbReference type="OrthoDB" id="5398238at2"/>
<feature type="domain" description="T2SS protein K first SAM-like" evidence="11">
    <location>
        <begin position="103"/>
        <end position="208"/>
    </location>
</feature>
<dbReference type="NCBIfam" id="NF037980">
    <property type="entry name" value="T2SS_GspK"/>
    <property type="match status" value="1"/>
</dbReference>
<dbReference type="HOGENOM" id="CLU_057294_1_2_7"/>
<evidence type="ECO:0000256" key="5">
    <source>
        <dbReference type="ARBA" id="ARBA00022519"/>
    </source>
</evidence>
<dbReference type="Gene3D" id="1.10.40.60">
    <property type="entry name" value="EpsJ-like"/>
    <property type="match status" value="2"/>
</dbReference>
<keyword evidence="9" id="KW-0472">Membrane</keyword>
<keyword evidence="6" id="KW-0812">Transmembrane</keyword>
<dbReference type="SUPFAM" id="SSF158544">
    <property type="entry name" value="GspK insert domain-like"/>
    <property type="match status" value="1"/>
</dbReference>
<keyword evidence="7" id="KW-0653">Protein transport</keyword>
<evidence type="ECO:0000256" key="6">
    <source>
        <dbReference type="ARBA" id="ARBA00022692"/>
    </source>
</evidence>
<keyword evidence="8" id="KW-1133">Transmembrane helix</keyword>
<evidence type="ECO:0000256" key="8">
    <source>
        <dbReference type="ARBA" id="ARBA00022989"/>
    </source>
</evidence>
<dbReference type="GO" id="GO:0005886">
    <property type="term" value="C:plasma membrane"/>
    <property type="evidence" value="ECO:0007669"/>
    <property type="project" value="UniProtKB-SubCell"/>
</dbReference>
<evidence type="ECO:0000256" key="1">
    <source>
        <dbReference type="ARBA" id="ARBA00004533"/>
    </source>
</evidence>
<dbReference type="InterPro" id="IPR038072">
    <property type="entry name" value="GspK_central_sf"/>
</dbReference>
<dbReference type="InterPro" id="IPR049031">
    <property type="entry name" value="T2SSK_SAM-like_1st"/>
</dbReference>
<evidence type="ECO:0000259" key="10">
    <source>
        <dbReference type="Pfam" id="PF03934"/>
    </source>
</evidence>
<evidence type="ECO:0000259" key="11">
    <source>
        <dbReference type="Pfam" id="PF21687"/>
    </source>
</evidence>
<evidence type="ECO:0000313" key="12">
    <source>
        <dbReference type="EMBL" id="AJF06371.1"/>
    </source>
</evidence>
<evidence type="ECO:0000313" key="13">
    <source>
        <dbReference type="Proteomes" id="UP000035036"/>
    </source>
</evidence>
<keyword evidence="4" id="KW-1003">Cell membrane</keyword>
<name>A0A0B5FS08_9BACT</name>
<evidence type="ECO:0000256" key="4">
    <source>
        <dbReference type="ARBA" id="ARBA00022475"/>
    </source>
</evidence>
<dbReference type="SUPFAM" id="SSF54523">
    <property type="entry name" value="Pili subunits"/>
    <property type="match status" value="1"/>
</dbReference>
<gene>
    <name evidence="12" type="ORF">GSUB_07170</name>
</gene>
<dbReference type="PANTHER" id="PTHR38831">
    <property type="entry name" value="TYPE II SECRETION SYSTEM PROTEIN K"/>
    <property type="match status" value="1"/>
</dbReference>
<comment type="subcellular location">
    <subcellularLocation>
        <location evidence="1">Cell inner membrane</location>
    </subcellularLocation>
</comment>
<dbReference type="Proteomes" id="UP000035036">
    <property type="component" value="Chromosome"/>
</dbReference>
<accession>A0A0B5FS08</accession>
<dbReference type="Gene3D" id="3.30.1300.30">
    <property type="entry name" value="GSPII I/J protein-like"/>
    <property type="match status" value="1"/>
</dbReference>
<dbReference type="RefSeq" id="WP_040199964.1">
    <property type="nucleotide sequence ID" value="NZ_CP010311.1"/>
</dbReference>
<keyword evidence="3" id="KW-0813">Transport</keyword>
<dbReference type="InterPro" id="IPR005628">
    <property type="entry name" value="GspK"/>
</dbReference>
<dbReference type="Pfam" id="PF21687">
    <property type="entry name" value="T2SSK_1st"/>
    <property type="match status" value="1"/>
</dbReference>
<protein>
    <submittedName>
        <fullName evidence="12">Uncharacterized protein</fullName>
    </submittedName>
</protein>
<evidence type="ECO:0000256" key="2">
    <source>
        <dbReference type="ARBA" id="ARBA00007246"/>
    </source>
</evidence>
<keyword evidence="13" id="KW-1185">Reference proteome</keyword>
<dbReference type="KEGG" id="gsb:GSUB_07170"/>
<reference evidence="12 13" key="1">
    <citation type="journal article" date="2015" name="Genome Announc.">
        <title>Genomes of Geoalkalibacter ferrihydriticus Z-0531T and Geoalkalibacter subterraneus Red1T, Two Haloalkaliphilic Metal-Reducing Deltaproteobacteria.</title>
        <authorList>
            <person name="Badalamenti J.P."/>
            <person name="Krajmalnik-Brown R."/>
            <person name="Torres C.I."/>
            <person name="Bond D.R."/>
        </authorList>
    </citation>
    <scope>NUCLEOTIDE SEQUENCE [LARGE SCALE GENOMIC DNA]</scope>
    <source>
        <strain evidence="12 13">Red1</strain>
    </source>
</reference>
<dbReference type="Pfam" id="PF03934">
    <property type="entry name" value="T2SSK"/>
    <property type="match status" value="1"/>
</dbReference>
<sequence>MIVSPLRQQRGMVLLLVLVVMALLSALLSDFAFSTLVDLRLAETFRDRSRAYYLARGGIRAGQMILQEDQNNYDGQDEMWSQGVANFPVGEGFLTIDITDEDGRLAINSLVIGNNPQSVQKERFLRLFEILEFPDGPDLVAALIDWIDTDDEEYVQDGLLGAESNEYLSRDPGYSARNGPLKSFEELSLVRGFTPEVVAQLKPHVTIYGDSGVNLNTATPEVIATLYFDEEDRITLEEARDIASARDIEPFRDLEDFKEKFPGLWQLFPTSAELDYSIGFRSDFYRVRSQAWVNEGTRVIEAVVAKPQNNILFLRVH</sequence>
<dbReference type="InterPro" id="IPR045584">
    <property type="entry name" value="Pilin-like"/>
</dbReference>
<dbReference type="EMBL" id="CP010311">
    <property type="protein sequence ID" value="AJF06371.1"/>
    <property type="molecule type" value="Genomic_DNA"/>
</dbReference>
<evidence type="ECO:0000256" key="9">
    <source>
        <dbReference type="ARBA" id="ARBA00023136"/>
    </source>
</evidence>
<dbReference type="STRING" id="483547.GSUB_07170"/>
<keyword evidence="5" id="KW-0997">Cell inner membrane</keyword>
<dbReference type="GO" id="GO:0009306">
    <property type="term" value="P:protein secretion"/>
    <property type="evidence" value="ECO:0007669"/>
    <property type="project" value="InterPro"/>
</dbReference>
<dbReference type="AlphaFoldDB" id="A0A0B5FS08"/>
<dbReference type="InterPro" id="IPR049179">
    <property type="entry name" value="T2SSK_SAM-like_2nd"/>
</dbReference>
<evidence type="ECO:0000256" key="3">
    <source>
        <dbReference type="ARBA" id="ARBA00022448"/>
    </source>
</evidence>
<feature type="domain" description="T2SS protein K second SAM-like" evidence="10">
    <location>
        <begin position="213"/>
        <end position="260"/>
    </location>
</feature>
<evidence type="ECO:0000256" key="7">
    <source>
        <dbReference type="ARBA" id="ARBA00022927"/>
    </source>
</evidence>
<proteinExistence type="inferred from homology"/>
<dbReference type="PIRSF" id="PIRSF002786">
    <property type="entry name" value="XcpX"/>
    <property type="match status" value="1"/>
</dbReference>
<dbReference type="PANTHER" id="PTHR38831:SF2">
    <property type="entry name" value="TYPE II SECRETION SYSTEM PROTEIN K"/>
    <property type="match status" value="1"/>
</dbReference>
<organism evidence="12 13">
    <name type="scientific">Geoalkalibacter subterraneus</name>
    <dbReference type="NCBI Taxonomy" id="483547"/>
    <lineage>
        <taxon>Bacteria</taxon>
        <taxon>Pseudomonadati</taxon>
        <taxon>Thermodesulfobacteriota</taxon>
        <taxon>Desulfuromonadia</taxon>
        <taxon>Desulfuromonadales</taxon>
        <taxon>Geoalkalibacteraceae</taxon>
        <taxon>Geoalkalibacter</taxon>
    </lineage>
</organism>
<comment type="similarity">
    <text evidence="2">Belongs to the GSP K family.</text>
</comment>